<evidence type="ECO:0000256" key="3">
    <source>
        <dbReference type="ARBA" id="ARBA00012646"/>
    </source>
</evidence>
<dbReference type="InterPro" id="IPR000560">
    <property type="entry name" value="His_Pase_clade-2"/>
</dbReference>
<evidence type="ECO:0000313" key="10">
    <source>
        <dbReference type="EnsemblMetazoa" id="BGLB020529-PB"/>
    </source>
</evidence>
<dbReference type="OrthoDB" id="5821688at2759"/>
<dbReference type="InterPro" id="IPR033379">
    <property type="entry name" value="Acid_Pase_AS"/>
</dbReference>
<evidence type="ECO:0000256" key="5">
    <source>
        <dbReference type="ARBA" id="ARBA00022801"/>
    </source>
</evidence>
<dbReference type="EnsemblMetazoa" id="BGLB020529-RC">
    <property type="protein sequence ID" value="BGLB020529-PC"/>
    <property type="gene ID" value="BGLB020529"/>
</dbReference>
<dbReference type="EnsemblMetazoa" id="BGLB020529-RB">
    <property type="protein sequence ID" value="BGLB020529-PB"/>
    <property type="gene ID" value="BGLB020529"/>
</dbReference>
<dbReference type="VEuPathDB" id="VectorBase:BGLAX_052006"/>
<dbReference type="KEGG" id="bgt:106068808"/>
<protein>
    <recommendedName>
        <fullName evidence="3">acid phosphatase</fullName>
        <ecNumber evidence="3">3.1.3.2</ecNumber>
    </recommendedName>
</protein>
<keyword evidence="7" id="KW-0325">Glycoprotein</keyword>
<feature type="chain" id="PRO_5014285031" description="acid phosphatase" evidence="9">
    <location>
        <begin position="22"/>
        <end position="416"/>
    </location>
</feature>
<dbReference type="AlphaFoldDB" id="A0A2C9KJX8"/>
<comment type="catalytic activity">
    <reaction evidence="1">
        <text>a phosphate monoester + H2O = an alcohol + phosphate</text>
        <dbReference type="Rhea" id="RHEA:15017"/>
        <dbReference type="ChEBI" id="CHEBI:15377"/>
        <dbReference type="ChEBI" id="CHEBI:30879"/>
        <dbReference type="ChEBI" id="CHEBI:43474"/>
        <dbReference type="ChEBI" id="CHEBI:67140"/>
        <dbReference type="EC" id="3.1.3.2"/>
    </reaction>
</comment>
<dbReference type="RefSeq" id="XP_013083740.2">
    <property type="nucleotide sequence ID" value="XM_013228286.2"/>
</dbReference>
<keyword evidence="8" id="KW-0812">Transmembrane</keyword>
<dbReference type="PROSITE" id="PS00616">
    <property type="entry name" value="HIS_ACID_PHOSPHAT_1"/>
    <property type="match status" value="1"/>
</dbReference>
<dbReference type="InterPro" id="IPR029033">
    <property type="entry name" value="His_PPase_superfam"/>
</dbReference>
<dbReference type="GO" id="GO:0003993">
    <property type="term" value="F:acid phosphatase activity"/>
    <property type="evidence" value="ECO:0007669"/>
    <property type="project" value="UniProtKB-EC"/>
</dbReference>
<evidence type="ECO:0000256" key="8">
    <source>
        <dbReference type="SAM" id="Phobius"/>
    </source>
</evidence>
<organism evidence="10 11">
    <name type="scientific">Biomphalaria glabrata</name>
    <name type="common">Bloodfluke planorb</name>
    <name type="synonym">Freshwater snail</name>
    <dbReference type="NCBI Taxonomy" id="6526"/>
    <lineage>
        <taxon>Eukaryota</taxon>
        <taxon>Metazoa</taxon>
        <taxon>Spiralia</taxon>
        <taxon>Lophotrochozoa</taxon>
        <taxon>Mollusca</taxon>
        <taxon>Gastropoda</taxon>
        <taxon>Heterobranchia</taxon>
        <taxon>Euthyneura</taxon>
        <taxon>Panpulmonata</taxon>
        <taxon>Hygrophila</taxon>
        <taxon>Lymnaeoidea</taxon>
        <taxon>Planorbidae</taxon>
        <taxon>Biomphalaria</taxon>
    </lineage>
</organism>
<dbReference type="InterPro" id="IPR050645">
    <property type="entry name" value="Histidine_acid_phosphatase"/>
</dbReference>
<dbReference type="SUPFAM" id="SSF53254">
    <property type="entry name" value="Phosphoglycerate mutase-like"/>
    <property type="match status" value="1"/>
</dbReference>
<evidence type="ECO:0000256" key="7">
    <source>
        <dbReference type="ARBA" id="ARBA00023180"/>
    </source>
</evidence>
<reference evidence="10" key="3">
    <citation type="submission" date="2020-05" db="UniProtKB">
        <authorList>
            <consortium name="EnsemblMetazoa"/>
        </authorList>
    </citation>
    <scope>IDENTIFICATION</scope>
    <source>
        <strain evidence="10">BB02</strain>
    </source>
</reference>
<dbReference type="EnsemblMetazoa" id="BGLB020529-RA">
    <property type="protein sequence ID" value="BGLB020529-PA"/>
    <property type="gene ID" value="BGLB020529"/>
</dbReference>
<dbReference type="STRING" id="6526.A0A2C9KJX8"/>
<gene>
    <name evidence="10" type="primary">106068808</name>
</gene>
<evidence type="ECO:0000256" key="6">
    <source>
        <dbReference type="ARBA" id="ARBA00023157"/>
    </source>
</evidence>
<dbReference type="PANTHER" id="PTHR11567">
    <property type="entry name" value="ACID PHOSPHATASE-RELATED"/>
    <property type="match status" value="1"/>
</dbReference>
<keyword evidence="4 9" id="KW-0732">Signal</keyword>
<evidence type="ECO:0000313" key="11">
    <source>
        <dbReference type="Proteomes" id="UP000076420"/>
    </source>
</evidence>
<evidence type="ECO:0000256" key="9">
    <source>
        <dbReference type="SAM" id="SignalP"/>
    </source>
</evidence>
<keyword evidence="6" id="KW-1015">Disulfide bond</keyword>
<proteinExistence type="inferred from homology"/>
<dbReference type="Gene3D" id="3.40.50.1240">
    <property type="entry name" value="Phosphoglycerate mutase-like"/>
    <property type="match status" value="1"/>
</dbReference>
<reference evidence="10" key="2">
    <citation type="submission" date="2013-03" db="EMBL/GenBank/DDBJ databases">
        <title>Sequence assembly of the Biomphalaria glabrata genome version 4.3.</title>
        <authorList>
            <person name="Warren W."/>
            <person name="Wilson R.K."/>
            <person name="Hillier L.W."/>
            <person name="Minx P."/>
        </authorList>
    </citation>
    <scope>NUCLEOTIDE SEQUENCE</scope>
    <source>
        <strain evidence="10">BB02</strain>
    </source>
</reference>
<dbReference type="RefSeq" id="XP_013083739.2">
    <property type="nucleotide sequence ID" value="XM_013228285.2"/>
</dbReference>
<evidence type="ECO:0000256" key="2">
    <source>
        <dbReference type="ARBA" id="ARBA00005375"/>
    </source>
</evidence>
<comment type="similarity">
    <text evidence="2">Belongs to the histidine acid phosphatase family.</text>
</comment>
<keyword evidence="5" id="KW-0378">Hydrolase</keyword>
<keyword evidence="8" id="KW-1133">Transmembrane helix</keyword>
<accession>A0A2C9KJX8</accession>
<sequence>MDLLRHCWYFVLGLFLCSAYAWMSPPETLKLVSVLYRHGDRSPTTVYPLDKNKPEIAWPDGLGWLTTLGMQQQYQLGQYLKKRYDGFLNTSYYNHNEILIQSSGIERCLMSAYSNLAGLFPPHGEQIWKNDLLWQPIPVHTTNDSTDNKLALGAPCPRYDQLNQQVLNSPAMKKEEQDNKDFYEMVEKNTGILKETIKDIWAVGDTLFCEKAHNLTWNDWANQPGVWDKMDKLRTLSFNLLTYTPEMARLKGGPLLKEIISNMQAATQQDNPSPKFYMYSAHDTTVAALLSVMNVFDCHAPMYRALIMVELHYIQNDYYVKISYRNDTSREPYELIPTGCQNPCRLVDFIHITKDFIPDDWDAECKIQQGVFPFDTSLSPASWIALAVGICLSLVIIVGLIALLVKLKRKHIYSQL</sequence>
<name>A0A2C9KJX8_BIOGL</name>
<dbReference type="Proteomes" id="UP000076420">
    <property type="component" value="Unassembled WGS sequence"/>
</dbReference>
<feature type="transmembrane region" description="Helical" evidence="8">
    <location>
        <begin position="383"/>
        <end position="405"/>
    </location>
</feature>
<reference evidence="10" key="1">
    <citation type="journal article" date="2004" name="J. Parasitol.">
        <title>The mitochondrial genome of Biomphalaria glabrata (Gastropoda: Basommatophora), intermediate host of Schistosoma mansoni.</title>
        <authorList>
            <person name="DeJong R.J."/>
            <person name="Emery A.M."/>
            <person name="Adema C.M."/>
        </authorList>
    </citation>
    <scope>NUCLEOTIDE SEQUENCE</scope>
    <source>
        <strain evidence="10">BB02</strain>
    </source>
</reference>
<dbReference type="VEuPathDB" id="VectorBase:BGLB020529"/>
<dbReference type="Pfam" id="PF00328">
    <property type="entry name" value="His_Phos_2"/>
    <property type="match status" value="1"/>
</dbReference>
<dbReference type="CDD" id="cd07061">
    <property type="entry name" value="HP_HAP_like"/>
    <property type="match status" value="1"/>
</dbReference>
<evidence type="ECO:0000256" key="4">
    <source>
        <dbReference type="ARBA" id="ARBA00022729"/>
    </source>
</evidence>
<dbReference type="PANTHER" id="PTHR11567:SF211">
    <property type="entry name" value="PROSTATIC ACID PHOSPHATASE"/>
    <property type="match status" value="1"/>
</dbReference>
<dbReference type="EC" id="3.1.3.2" evidence="3"/>
<evidence type="ECO:0000256" key="1">
    <source>
        <dbReference type="ARBA" id="ARBA00000032"/>
    </source>
</evidence>
<feature type="signal peptide" evidence="9">
    <location>
        <begin position="1"/>
        <end position="21"/>
    </location>
</feature>
<keyword evidence="8" id="KW-0472">Membrane</keyword>